<dbReference type="PANTHER" id="PTHR38468">
    <property type="entry name" value="SLL0939 PROTEIN"/>
    <property type="match status" value="1"/>
</dbReference>
<comment type="caution">
    <text evidence="2">The sequence shown here is derived from an EMBL/GenBank/DDBJ whole genome shotgun (WGS) entry which is preliminary data.</text>
</comment>
<organism evidence="2 3">
    <name type="scientific">Clostridium sardiniense</name>
    <name type="common">Clostridium absonum</name>
    <dbReference type="NCBI Taxonomy" id="29369"/>
    <lineage>
        <taxon>Bacteria</taxon>
        <taxon>Bacillati</taxon>
        <taxon>Bacillota</taxon>
        <taxon>Clostridia</taxon>
        <taxon>Eubacteriales</taxon>
        <taxon>Clostridiaceae</taxon>
        <taxon>Clostridium</taxon>
    </lineage>
</organism>
<dbReference type="Pfam" id="PF07784">
    <property type="entry name" value="DUF1622"/>
    <property type="match status" value="1"/>
</dbReference>
<dbReference type="RefSeq" id="WP_221860669.1">
    <property type="nucleotide sequence ID" value="NZ_JAIKTU010000005.1"/>
</dbReference>
<proteinExistence type="predicted"/>
<name>A0ABS7KX82_CLOSR</name>
<keyword evidence="1" id="KW-0472">Membrane</keyword>
<evidence type="ECO:0000313" key="3">
    <source>
        <dbReference type="Proteomes" id="UP001299068"/>
    </source>
</evidence>
<feature type="transmembrane region" description="Helical" evidence="1">
    <location>
        <begin position="53"/>
        <end position="72"/>
    </location>
</feature>
<dbReference type="InterPro" id="IPR012427">
    <property type="entry name" value="DUF1622"/>
</dbReference>
<keyword evidence="3" id="KW-1185">Reference proteome</keyword>
<feature type="transmembrane region" description="Helical" evidence="1">
    <location>
        <begin position="84"/>
        <end position="100"/>
    </location>
</feature>
<keyword evidence="1" id="KW-1133">Transmembrane helix</keyword>
<reference evidence="2 3" key="1">
    <citation type="journal article" date="2021" name="Cell Host Microbe">
        <title>in vivo commensal control of Clostridioides difficile virulence.</title>
        <authorList>
            <person name="Girinathan B.P."/>
            <person name="Dibenedetto N."/>
            <person name="Worley J.N."/>
            <person name="Peltier J."/>
            <person name="Arrieta-Ortiz M.L."/>
            <person name="Rupa Christinal Immanuel S."/>
            <person name="Lavin R."/>
            <person name="Delaney M.L."/>
            <person name="Cummins C."/>
            <person name="Hoffmann M."/>
            <person name="Luo Y."/>
            <person name="Gonzalez-Escalona N."/>
            <person name="Allard M."/>
            <person name="Onderdonk A.B."/>
            <person name="Gerber G.K."/>
            <person name="Sonenshein A.L."/>
            <person name="Baliga N."/>
            <person name="Dupuy B."/>
            <person name="Bry L."/>
        </authorList>
    </citation>
    <scope>NUCLEOTIDE SEQUENCE [LARGE SCALE GENOMIC DNA]</scope>
    <source>
        <strain evidence="2 3">DSM 599</strain>
    </source>
</reference>
<dbReference type="PANTHER" id="PTHR38468:SF1">
    <property type="entry name" value="SLL0939 PROTEIN"/>
    <property type="match status" value="1"/>
</dbReference>
<feature type="transmembrane region" description="Helical" evidence="1">
    <location>
        <begin position="6"/>
        <end position="32"/>
    </location>
</feature>
<accession>A0ABS7KX82</accession>
<protein>
    <submittedName>
        <fullName evidence="2">DUF1622 domain-containing protein</fullName>
    </submittedName>
</protein>
<keyword evidence="1" id="KW-0812">Transmembrane</keyword>
<evidence type="ECO:0000256" key="1">
    <source>
        <dbReference type="SAM" id="Phobius"/>
    </source>
</evidence>
<sequence>MKHLLEILILILNALSIIVIVWGAALTFISFIKSEINFKNREDTVMKIGTIKNHLGSYILLGLEILICADIIESILNPTINDMVILASIVVIRTFISYFLNKEIESSHKKTNT</sequence>
<dbReference type="Proteomes" id="UP001299068">
    <property type="component" value="Unassembled WGS sequence"/>
</dbReference>
<dbReference type="EMBL" id="JAIKTU010000005">
    <property type="protein sequence ID" value="MBY0755411.1"/>
    <property type="molecule type" value="Genomic_DNA"/>
</dbReference>
<evidence type="ECO:0000313" key="2">
    <source>
        <dbReference type="EMBL" id="MBY0755411.1"/>
    </source>
</evidence>
<gene>
    <name evidence="2" type="ORF">K5V21_08065</name>
</gene>